<gene>
    <name evidence="2" type="ORF">FO470_14180</name>
</gene>
<protein>
    <submittedName>
        <fullName evidence="2">Uncharacterized protein</fullName>
    </submittedName>
</protein>
<keyword evidence="1" id="KW-0175">Coiled coil</keyword>
<evidence type="ECO:0000256" key="1">
    <source>
        <dbReference type="SAM" id="Coils"/>
    </source>
</evidence>
<evidence type="ECO:0000313" key="2">
    <source>
        <dbReference type="EMBL" id="TSJ61613.1"/>
    </source>
</evidence>
<dbReference type="Proteomes" id="UP000315321">
    <property type="component" value="Unassembled WGS sequence"/>
</dbReference>
<name>A0ABY3DPT5_9HYPH</name>
<evidence type="ECO:0000313" key="3">
    <source>
        <dbReference type="Proteomes" id="UP000315321"/>
    </source>
</evidence>
<dbReference type="RefSeq" id="WP_144343609.1">
    <property type="nucleotide sequence ID" value="NZ_VMBP01000004.1"/>
</dbReference>
<keyword evidence="3" id="KW-1185">Reference proteome</keyword>
<reference evidence="2 3" key="1">
    <citation type="submission" date="2019-07" db="EMBL/GenBank/DDBJ databases">
        <authorList>
            <person name="Grouzdev D.S."/>
        </authorList>
    </citation>
    <scope>NUCLEOTIDE SEQUENCE [LARGE SCALE GENOMIC DNA]</scope>
    <source>
        <strain evidence="2 3">3C</strain>
    </source>
</reference>
<comment type="caution">
    <text evidence="2">The sequence shown here is derived from an EMBL/GenBank/DDBJ whole genome shotgun (WGS) entry which is preliminary data.</text>
</comment>
<organism evidence="2 3">
    <name type="scientific">Ancylobacter moscoviensis</name>
    <dbReference type="NCBI Taxonomy" id="2597768"/>
    <lineage>
        <taxon>Bacteria</taxon>
        <taxon>Pseudomonadati</taxon>
        <taxon>Pseudomonadota</taxon>
        <taxon>Alphaproteobacteria</taxon>
        <taxon>Hyphomicrobiales</taxon>
        <taxon>Xanthobacteraceae</taxon>
        <taxon>Ancylobacter</taxon>
    </lineage>
</organism>
<sequence length="164" mass="18372">MPERLEALQQSVVDRRVKADAEVQVRIDELSRERTTAEDKLRRLYQLVADGIAEPDDMLKEQIGKLKADRERAHSALERIENQGAAASRLDLDKLVRFGQLMRSNITNGGIPFRKAYLRSLIDAVEVDQHVVRIHGSKTVLERAVLADRFTQPGVAILHGSGAP</sequence>
<dbReference type="EMBL" id="VMBP01000004">
    <property type="protein sequence ID" value="TSJ61613.1"/>
    <property type="molecule type" value="Genomic_DNA"/>
</dbReference>
<feature type="coiled-coil region" evidence="1">
    <location>
        <begin position="27"/>
        <end position="83"/>
    </location>
</feature>
<proteinExistence type="predicted"/>
<accession>A0ABY3DPT5</accession>